<feature type="region of interest" description="Disordered" evidence="1">
    <location>
        <begin position="440"/>
        <end position="493"/>
    </location>
</feature>
<evidence type="ECO:0000313" key="3">
    <source>
        <dbReference type="Proteomes" id="UP000295497"/>
    </source>
</evidence>
<sequence>MFSFVLPMWESDVTAQAAVEQSVASNVGDVGSGALMAGLGGSVDGSLRGESSRYGFSVDGSYERVFQVSLDAARSAPSDSVSARLGGGAGWTLSPRADLSMAAAGYLATRLGVRAADALAARDPFLYGNRLQYTLSGGPALSITTSRRSAARLELGYEQAGALSADDPAAVGIDAHTGRAQVSTSIDVGALDTLTPELRYEITQYHHALLDTELTRGEARVHAGAALLSASHELTRNASARASGGVTIASPPPVLSSRDAVIAPTARVGLTYVQERYRLTAGYAYAYTSLGPRIGFGHEHEASIEASFRPARGGATRDLLVTGVARFSTGSAPVAANPPLHLAPGAPAPSREGSLSTTTALAGAEIAYPLARGIALRGGVDLEFVRAALDPAPSAGEAGGSLRSIVMAGISGTLSTDRHRTVRHDPDSAWDDERRAAMIQGMPSGRWQPPEPGRELDDRSAAPGETAAAGETPRETPTARAGDVGAPATRDAR</sequence>
<dbReference type="RefSeq" id="WP_129576007.1">
    <property type="nucleotide sequence ID" value="NZ_CP012672.1"/>
</dbReference>
<proteinExistence type="predicted"/>
<name>A0A4P2QQD8_SORCE</name>
<protein>
    <submittedName>
        <fullName evidence="2">Uncharacterized protein</fullName>
    </submittedName>
</protein>
<accession>A0A4P2QQD8</accession>
<dbReference type="AlphaFoldDB" id="A0A4P2QQD8"/>
<feature type="compositionally biased region" description="Low complexity" evidence="1">
    <location>
        <begin position="461"/>
        <end position="471"/>
    </location>
</feature>
<gene>
    <name evidence="2" type="ORF">SOCE836_045510</name>
</gene>
<organism evidence="2 3">
    <name type="scientific">Sorangium cellulosum</name>
    <name type="common">Polyangium cellulosum</name>
    <dbReference type="NCBI Taxonomy" id="56"/>
    <lineage>
        <taxon>Bacteria</taxon>
        <taxon>Pseudomonadati</taxon>
        <taxon>Myxococcota</taxon>
        <taxon>Polyangia</taxon>
        <taxon>Polyangiales</taxon>
        <taxon>Polyangiaceae</taxon>
        <taxon>Sorangium</taxon>
    </lineage>
</organism>
<reference evidence="2 3" key="1">
    <citation type="submission" date="2015-09" db="EMBL/GenBank/DDBJ databases">
        <title>Sorangium comparison.</title>
        <authorList>
            <person name="Zaburannyi N."/>
            <person name="Bunk B."/>
            <person name="Overmann J."/>
            <person name="Mueller R."/>
        </authorList>
    </citation>
    <scope>NUCLEOTIDE SEQUENCE [LARGE SCALE GENOMIC DNA]</scope>
    <source>
        <strain evidence="2 3">So ce836</strain>
    </source>
</reference>
<dbReference type="Proteomes" id="UP000295497">
    <property type="component" value="Chromosome"/>
</dbReference>
<dbReference type="EMBL" id="CP012672">
    <property type="protein sequence ID" value="AUX32414.1"/>
    <property type="molecule type" value="Genomic_DNA"/>
</dbReference>
<evidence type="ECO:0000313" key="2">
    <source>
        <dbReference type="EMBL" id="AUX32414.1"/>
    </source>
</evidence>
<evidence type="ECO:0000256" key="1">
    <source>
        <dbReference type="SAM" id="MobiDB-lite"/>
    </source>
</evidence>